<protein>
    <submittedName>
        <fullName evidence="1">10063_t:CDS:1</fullName>
    </submittedName>
</protein>
<name>A0ACA9P8N2_9GLOM</name>
<dbReference type="Proteomes" id="UP000789860">
    <property type="component" value="Unassembled WGS sequence"/>
</dbReference>
<proteinExistence type="predicted"/>
<evidence type="ECO:0000313" key="2">
    <source>
        <dbReference type="Proteomes" id="UP000789860"/>
    </source>
</evidence>
<keyword evidence="2" id="KW-1185">Reference proteome</keyword>
<sequence length="105" mass="11340">MPILERPGVEPREGVVPREGGMPLMPLKGVPLRLNGVPAWLRDGPRDMEAPYCDAEGGKDEEWRAYHEAPGCGVGTWHTRNLSAGAPGGKACATHVELASKRWKG</sequence>
<gene>
    <name evidence="1" type="ORF">SCALOS_LOCUS10186</name>
</gene>
<dbReference type="EMBL" id="CAJVPM010036344">
    <property type="protein sequence ID" value="CAG8692495.1"/>
    <property type="molecule type" value="Genomic_DNA"/>
</dbReference>
<evidence type="ECO:0000313" key="1">
    <source>
        <dbReference type="EMBL" id="CAG8692495.1"/>
    </source>
</evidence>
<reference evidence="1" key="1">
    <citation type="submission" date="2021-06" db="EMBL/GenBank/DDBJ databases">
        <authorList>
            <person name="Kallberg Y."/>
            <person name="Tangrot J."/>
            <person name="Rosling A."/>
        </authorList>
    </citation>
    <scope>NUCLEOTIDE SEQUENCE</scope>
    <source>
        <strain evidence="1">AU212A</strain>
    </source>
</reference>
<accession>A0ACA9P8N2</accession>
<organism evidence="1 2">
    <name type="scientific">Scutellospora calospora</name>
    <dbReference type="NCBI Taxonomy" id="85575"/>
    <lineage>
        <taxon>Eukaryota</taxon>
        <taxon>Fungi</taxon>
        <taxon>Fungi incertae sedis</taxon>
        <taxon>Mucoromycota</taxon>
        <taxon>Glomeromycotina</taxon>
        <taxon>Glomeromycetes</taxon>
        <taxon>Diversisporales</taxon>
        <taxon>Gigasporaceae</taxon>
        <taxon>Scutellospora</taxon>
    </lineage>
</organism>
<comment type="caution">
    <text evidence="1">The sequence shown here is derived from an EMBL/GenBank/DDBJ whole genome shotgun (WGS) entry which is preliminary data.</text>
</comment>